<keyword evidence="1" id="KW-0560">Oxidoreductase</keyword>
<dbReference type="InterPro" id="IPR006076">
    <property type="entry name" value="FAD-dep_OxRdtase"/>
</dbReference>
<dbReference type="PANTHER" id="PTHR13847">
    <property type="entry name" value="SARCOSINE DEHYDROGENASE-RELATED"/>
    <property type="match status" value="1"/>
</dbReference>
<dbReference type="GO" id="GO:0005737">
    <property type="term" value="C:cytoplasm"/>
    <property type="evidence" value="ECO:0007669"/>
    <property type="project" value="TreeGrafter"/>
</dbReference>
<dbReference type="SUPFAM" id="SSF51905">
    <property type="entry name" value="FAD/NAD(P)-binding domain"/>
    <property type="match status" value="1"/>
</dbReference>
<reference evidence="3 4" key="1">
    <citation type="submission" date="2016-10" db="EMBL/GenBank/DDBJ databases">
        <authorList>
            <person name="de Groot N.N."/>
        </authorList>
    </citation>
    <scope>NUCLEOTIDE SEQUENCE [LARGE SCALE GENOMIC DNA]</scope>
    <source>
        <strain evidence="3 4">DSM 14789</strain>
    </source>
</reference>
<evidence type="ECO:0000259" key="2">
    <source>
        <dbReference type="Pfam" id="PF01266"/>
    </source>
</evidence>
<dbReference type="Gene3D" id="3.50.50.60">
    <property type="entry name" value="FAD/NAD(P)-binding domain"/>
    <property type="match status" value="1"/>
</dbReference>
<dbReference type="InterPro" id="IPR036188">
    <property type="entry name" value="FAD/NAD-bd_sf"/>
</dbReference>
<dbReference type="OrthoDB" id="311718at2"/>
<dbReference type="PANTHER" id="PTHR13847:SF275">
    <property type="entry name" value="GAMMA-GLUTAMYLPUTRESCINE OXIDOREDUCTASE"/>
    <property type="match status" value="1"/>
</dbReference>
<evidence type="ECO:0000313" key="4">
    <source>
        <dbReference type="Proteomes" id="UP000198654"/>
    </source>
</evidence>
<proteinExistence type="predicted"/>
<organism evidence="3 4">
    <name type="scientific">Modicisalibacter muralis</name>
    <dbReference type="NCBI Taxonomy" id="119000"/>
    <lineage>
        <taxon>Bacteria</taxon>
        <taxon>Pseudomonadati</taxon>
        <taxon>Pseudomonadota</taxon>
        <taxon>Gammaproteobacteria</taxon>
        <taxon>Oceanospirillales</taxon>
        <taxon>Halomonadaceae</taxon>
        <taxon>Modicisalibacter</taxon>
    </lineage>
</organism>
<sequence>MREHCLWQDTSPEPALKLAPLKGEHIAEVAVIGGGITGLSTALHLAEAGINVMLVEAGDIPSGGSGRNVGLVNAGLWIPPDDILETLGKEDGERVNTILGGAPAEVFSLIERHGIDCQATRTGTLHLAHNGKGEQELARRVEQFQQRGAPVELLEEAACRQHVGTQRIRRALLDRRAGTLNPTAYTRGLARAAIAAGAHLHTYSPATAVMRQGDDWQINTAEGCVRAPRLVIATNAYTEDHWNQVRHHFFLGHFFQIASQPLPDEIAGDILPERQGAWDTRTVLSSLRRDAEGRLILGSLGRGESKPAAFIRCWADRIQRYYFPQLDRIDWECTWTGRIAFTPDHTLRLFEPAPGILAVTGYNGRGVTTGTVVGKGFAHYLSQGDDTLLPLPIRPAKPITAAPLWRSAYESGFTLYHAGQCLRLVA</sequence>
<feature type="domain" description="FAD dependent oxidoreductase" evidence="2">
    <location>
        <begin position="29"/>
        <end position="378"/>
    </location>
</feature>
<evidence type="ECO:0000256" key="1">
    <source>
        <dbReference type="ARBA" id="ARBA00023002"/>
    </source>
</evidence>
<dbReference type="EMBL" id="FNGI01000015">
    <property type="protein sequence ID" value="SDM24470.1"/>
    <property type="molecule type" value="Genomic_DNA"/>
</dbReference>
<dbReference type="Pfam" id="PF01266">
    <property type="entry name" value="DAO"/>
    <property type="match status" value="1"/>
</dbReference>
<dbReference type="GO" id="GO:0016491">
    <property type="term" value="F:oxidoreductase activity"/>
    <property type="evidence" value="ECO:0007669"/>
    <property type="project" value="UniProtKB-KW"/>
</dbReference>
<gene>
    <name evidence="3" type="ORF">SAMN05661010_03751</name>
</gene>
<dbReference type="Gene3D" id="3.30.9.10">
    <property type="entry name" value="D-Amino Acid Oxidase, subunit A, domain 2"/>
    <property type="match status" value="1"/>
</dbReference>
<dbReference type="RefSeq" id="WP_089730803.1">
    <property type="nucleotide sequence ID" value="NZ_FNGI01000015.1"/>
</dbReference>
<dbReference type="AlphaFoldDB" id="A0A1G9RN11"/>
<accession>A0A1G9RN11</accession>
<dbReference type="STRING" id="119000.SAMN05661010_03751"/>
<protein>
    <submittedName>
        <fullName evidence="3">Glycine/D-amino acid oxidase</fullName>
    </submittedName>
</protein>
<name>A0A1G9RN11_9GAMM</name>
<dbReference type="Proteomes" id="UP000198654">
    <property type="component" value="Unassembled WGS sequence"/>
</dbReference>
<evidence type="ECO:0000313" key="3">
    <source>
        <dbReference type="EMBL" id="SDM24470.1"/>
    </source>
</evidence>
<keyword evidence="4" id="KW-1185">Reference proteome</keyword>